<organism evidence="1 2">
    <name type="scientific">Deminuibacter soli</name>
    <dbReference type="NCBI Taxonomy" id="2291815"/>
    <lineage>
        <taxon>Bacteria</taxon>
        <taxon>Pseudomonadati</taxon>
        <taxon>Bacteroidota</taxon>
        <taxon>Chitinophagia</taxon>
        <taxon>Chitinophagales</taxon>
        <taxon>Chitinophagaceae</taxon>
        <taxon>Deminuibacter</taxon>
    </lineage>
</organism>
<dbReference type="InterPro" id="IPR053842">
    <property type="entry name" value="NikA-like"/>
</dbReference>
<protein>
    <submittedName>
        <fullName evidence="1">Plasmid mobilization relaxosome protein MobC</fullName>
    </submittedName>
</protein>
<name>A0A3E1NH41_9BACT</name>
<dbReference type="OrthoDB" id="3268254at2"/>
<dbReference type="Proteomes" id="UP000261284">
    <property type="component" value="Unassembled WGS sequence"/>
</dbReference>
<comment type="caution">
    <text evidence="1">The sequence shown here is derived from an EMBL/GenBank/DDBJ whole genome shotgun (WGS) entry which is preliminary data.</text>
</comment>
<reference evidence="1 2" key="1">
    <citation type="submission" date="2018-08" db="EMBL/GenBank/DDBJ databases">
        <title>Chitinophagaceae sp. K23C18032701, a novel bacterium isolated from forest soil.</title>
        <authorList>
            <person name="Wang C."/>
        </authorList>
    </citation>
    <scope>NUCLEOTIDE SEQUENCE [LARGE SCALE GENOMIC DNA]</scope>
    <source>
        <strain evidence="1 2">K23C18032701</strain>
    </source>
</reference>
<gene>
    <name evidence="1" type="ORF">DXN05_16095</name>
</gene>
<dbReference type="Pfam" id="PF21983">
    <property type="entry name" value="NikA-like"/>
    <property type="match status" value="1"/>
</dbReference>
<proteinExistence type="predicted"/>
<sequence length="126" mass="13947">MEQENSNKPNRGGRPLKPIKRDKLLAVKCTGSEKGAIEQKAKALQITVSEYLREISLTGKIKAKNKALPKEILALTGTLNHVAANLNQIAKRLNMAGDFDPAERSKLKLQVQELKALTTLIKDSFR</sequence>
<dbReference type="AlphaFoldDB" id="A0A3E1NH41"/>
<dbReference type="RefSeq" id="WP_116848510.1">
    <property type="nucleotide sequence ID" value="NZ_QTJU01000006.1"/>
</dbReference>
<keyword evidence="2" id="KW-1185">Reference proteome</keyword>
<accession>A0A3E1NH41</accession>
<evidence type="ECO:0000313" key="2">
    <source>
        <dbReference type="Proteomes" id="UP000261284"/>
    </source>
</evidence>
<evidence type="ECO:0000313" key="1">
    <source>
        <dbReference type="EMBL" id="RFM27207.1"/>
    </source>
</evidence>
<dbReference type="EMBL" id="QTJU01000006">
    <property type="protein sequence ID" value="RFM27207.1"/>
    <property type="molecule type" value="Genomic_DNA"/>
</dbReference>